<gene>
    <name evidence="2" type="ORF">AA15669_2040</name>
</gene>
<dbReference type="Proteomes" id="UP001062901">
    <property type="component" value="Unassembled WGS sequence"/>
</dbReference>
<keyword evidence="3" id="KW-1185">Reference proteome</keyword>
<keyword evidence="1" id="KW-0812">Transmembrane</keyword>
<dbReference type="RefSeq" id="WP_018980367.1">
    <property type="nucleotide sequence ID" value="NZ_BAQD01000147.1"/>
</dbReference>
<evidence type="ECO:0000256" key="1">
    <source>
        <dbReference type="SAM" id="Phobius"/>
    </source>
</evidence>
<proteinExistence type="predicted"/>
<protein>
    <submittedName>
        <fullName evidence="2">Uncharacterized protein</fullName>
    </submittedName>
</protein>
<comment type="caution">
    <text evidence="2">The sequence shown here is derived from an EMBL/GenBank/DDBJ whole genome shotgun (WGS) entry which is preliminary data.</text>
</comment>
<keyword evidence="1" id="KW-0472">Membrane</keyword>
<dbReference type="EMBL" id="BAQD01000147">
    <property type="protein sequence ID" value="GBQ09056.1"/>
    <property type="molecule type" value="Genomic_DNA"/>
</dbReference>
<evidence type="ECO:0000313" key="3">
    <source>
        <dbReference type="Proteomes" id="UP001062901"/>
    </source>
</evidence>
<name>A0ABQ0P4U6_9PROT</name>
<accession>A0ABQ0P4U6</accession>
<feature type="transmembrane region" description="Helical" evidence="1">
    <location>
        <begin position="42"/>
        <end position="59"/>
    </location>
</feature>
<organism evidence="2 3">
    <name type="scientific">Saccharibacter floricola DSM 15669</name>
    <dbReference type="NCBI Taxonomy" id="1123227"/>
    <lineage>
        <taxon>Bacteria</taxon>
        <taxon>Pseudomonadati</taxon>
        <taxon>Pseudomonadota</taxon>
        <taxon>Alphaproteobacteria</taxon>
        <taxon>Acetobacterales</taxon>
        <taxon>Acetobacteraceae</taxon>
        <taxon>Saccharibacter</taxon>
    </lineage>
</organism>
<keyword evidence="1" id="KW-1133">Transmembrane helix</keyword>
<evidence type="ECO:0000313" key="2">
    <source>
        <dbReference type="EMBL" id="GBQ09056.1"/>
    </source>
</evidence>
<reference evidence="2" key="1">
    <citation type="submission" date="2013-04" db="EMBL/GenBank/DDBJ databases">
        <title>The genome sequencing project of 58 acetic acid bacteria.</title>
        <authorList>
            <person name="Okamoto-Kainuma A."/>
            <person name="Ishikawa M."/>
            <person name="Umino S."/>
            <person name="Koizumi Y."/>
            <person name="Shiwa Y."/>
            <person name="Yoshikawa H."/>
            <person name="Matsutani M."/>
            <person name="Matsushita K."/>
        </authorList>
    </citation>
    <scope>NUCLEOTIDE SEQUENCE</scope>
    <source>
        <strain evidence="2">DSM 15669</strain>
    </source>
</reference>
<sequence>MSLFLIFCLAAAFYGLIGATLWAVFELTQPQQSYVPTETRVVASFMWPVLLCGPIIRLLRKIRRGL</sequence>